<dbReference type="Proteomes" id="UP000295388">
    <property type="component" value="Unassembled WGS sequence"/>
</dbReference>
<sequence>MGQREVAQVETWQPPWWLLVFGPLCWLLVVALVLRERGWVLALVTLVLLAPIGMPLPPLLRWVRRHRRLDGAYAGPPVFAAAILLTELPLWLCTATALTALLLGLLLTTVRDLAHE</sequence>
<dbReference type="AlphaFoldDB" id="A0A4R6KC25"/>
<name>A0A4R6KC25_9ACTN</name>
<dbReference type="OrthoDB" id="3831046at2"/>
<feature type="transmembrane region" description="Helical" evidence="1">
    <location>
        <begin position="39"/>
        <end position="58"/>
    </location>
</feature>
<proteinExistence type="predicted"/>
<gene>
    <name evidence="2" type="ORF">EV643_111153</name>
</gene>
<dbReference type="RefSeq" id="WP_133802180.1">
    <property type="nucleotide sequence ID" value="NZ_SNWQ01000011.1"/>
</dbReference>
<comment type="caution">
    <text evidence="2">The sequence shown here is derived from an EMBL/GenBank/DDBJ whole genome shotgun (WGS) entry which is preliminary data.</text>
</comment>
<evidence type="ECO:0000313" key="2">
    <source>
        <dbReference type="EMBL" id="TDO46300.1"/>
    </source>
</evidence>
<protein>
    <submittedName>
        <fullName evidence="2">Uncharacterized protein</fullName>
    </submittedName>
</protein>
<keyword evidence="1" id="KW-0472">Membrane</keyword>
<keyword evidence="1" id="KW-0812">Transmembrane</keyword>
<dbReference type="EMBL" id="SNWQ01000011">
    <property type="protein sequence ID" value="TDO46300.1"/>
    <property type="molecule type" value="Genomic_DNA"/>
</dbReference>
<keyword evidence="1" id="KW-1133">Transmembrane helix</keyword>
<accession>A0A4R6KC25</accession>
<evidence type="ECO:0000313" key="3">
    <source>
        <dbReference type="Proteomes" id="UP000295388"/>
    </source>
</evidence>
<organism evidence="2 3">
    <name type="scientific">Kribbella caucasensis</name>
    <dbReference type="NCBI Taxonomy" id="2512215"/>
    <lineage>
        <taxon>Bacteria</taxon>
        <taxon>Bacillati</taxon>
        <taxon>Actinomycetota</taxon>
        <taxon>Actinomycetes</taxon>
        <taxon>Propionibacteriales</taxon>
        <taxon>Kribbellaceae</taxon>
        <taxon>Kribbella</taxon>
    </lineage>
</organism>
<feature type="transmembrane region" description="Helical" evidence="1">
    <location>
        <begin position="16"/>
        <end position="34"/>
    </location>
</feature>
<reference evidence="2 3" key="1">
    <citation type="submission" date="2019-03" db="EMBL/GenBank/DDBJ databases">
        <title>Genomic Encyclopedia of Type Strains, Phase III (KMG-III): the genomes of soil and plant-associated and newly described type strains.</title>
        <authorList>
            <person name="Whitman W."/>
        </authorList>
    </citation>
    <scope>NUCLEOTIDE SEQUENCE [LARGE SCALE GENOMIC DNA]</scope>
    <source>
        <strain evidence="2 3">VKM Ac-2527</strain>
    </source>
</reference>
<keyword evidence="3" id="KW-1185">Reference proteome</keyword>
<evidence type="ECO:0000256" key="1">
    <source>
        <dbReference type="SAM" id="Phobius"/>
    </source>
</evidence>
<feature type="transmembrane region" description="Helical" evidence="1">
    <location>
        <begin position="78"/>
        <end position="107"/>
    </location>
</feature>